<dbReference type="PANTHER" id="PTHR30151:SF0">
    <property type="entry name" value="ABC TRANSPORTER PERMEASE PROTEIN MJ0413-RELATED"/>
    <property type="match status" value="1"/>
</dbReference>
<evidence type="ECO:0000256" key="6">
    <source>
        <dbReference type="ARBA" id="ARBA00023136"/>
    </source>
</evidence>
<evidence type="ECO:0000259" key="8">
    <source>
        <dbReference type="PROSITE" id="PS50928"/>
    </source>
</evidence>
<feature type="domain" description="ABC transmembrane type-1" evidence="8">
    <location>
        <begin position="53"/>
        <end position="234"/>
    </location>
</feature>
<comment type="subcellular location">
    <subcellularLocation>
        <location evidence="1 7">Cell membrane</location>
        <topology evidence="1 7">Multi-pass membrane protein</topology>
    </subcellularLocation>
</comment>
<protein>
    <submittedName>
        <fullName evidence="9">ABC transporter permease</fullName>
    </submittedName>
</protein>
<dbReference type="Proteomes" id="UP001204621">
    <property type="component" value="Unassembled WGS sequence"/>
</dbReference>
<evidence type="ECO:0000256" key="3">
    <source>
        <dbReference type="ARBA" id="ARBA00022475"/>
    </source>
</evidence>
<comment type="caution">
    <text evidence="9">The sequence shown here is derived from an EMBL/GenBank/DDBJ whole genome shotgun (WGS) entry which is preliminary data.</text>
</comment>
<evidence type="ECO:0000256" key="4">
    <source>
        <dbReference type="ARBA" id="ARBA00022692"/>
    </source>
</evidence>
<dbReference type="Pfam" id="PF00528">
    <property type="entry name" value="BPD_transp_1"/>
    <property type="match status" value="1"/>
</dbReference>
<evidence type="ECO:0000256" key="1">
    <source>
        <dbReference type="ARBA" id="ARBA00004651"/>
    </source>
</evidence>
<dbReference type="SUPFAM" id="SSF161098">
    <property type="entry name" value="MetI-like"/>
    <property type="match status" value="1"/>
</dbReference>
<reference evidence="9 10" key="1">
    <citation type="submission" date="2022-08" db="EMBL/GenBank/DDBJ databases">
        <title>Reclassification of Massilia species as members of the genera Telluria, Duganella, Pseudoduganella, Mokoshia gen. nov. and Zemynaea gen. nov. using orthogonal and non-orthogonal genome-based approaches.</title>
        <authorList>
            <person name="Bowman J.P."/>
        </authorList>
    </citation>
    <scope>NUCLEOTIDE SEQUENCE [LARGE SCALE GENOMIC DNA]</scope>
    <source>
        <strain evidence="9 10">JCM 31606</strain>
    </source>
</reference>
<dbReference type="CDD" id="cd06261">
    <property type="entry name" value="TM_PBP2"/>
    <property type="match status" value="1"/>
</dbReference>
<evidence type="ECO:0000256" key="7">
    <source>
        <dbReference type="RuleBase" id="RU363032"/>
    </source>
</evidence>
<evidence type="ECO:0000256" key="5">
    <source>
        <dbReference type="ARBA" id="ARBA00022989"/>
    </source>
</evidence>
<dbReference type="InterPro" id="IPR000515">
    <property type="entry name" value="MetI-like"/>
</dbReference>
<keyword evidence="6 7" id="KW-0472">Membrane</keyword>
<dbReference type="PANTHER" id="PTHR30151">
    <property type="entry name" value="ALKANE SULFONATE ABC TRANSPORTER-RELATED, MEMBRANE SUBUNIT"/>
    <property type="match status" value="1"/>
</dbReference>
<dbReference type="EMBL" id="JANUGU010000002">
    <property type="protein sequence ID" value="MCS0658418.1"/>
    <property type="molecule type" value="Genomic_DNA"/>
</dbReference>
<comment type="similarity">
    <text evidence="7">Belongs to the binding-protein-dependent transport system permease family.</text>
</comment>
<evidence type="ECO:0000313" key="10">
    <source>
        <dbReference type="Proteomes" id="UP001204621"/>
    </source>
</evidence>
<dbReference type="RefSeq" id="WP_258811600.1">
    <property type="nucleotide sequence ID" value="NZ_JANUGU010000002.1"/>
</dbReference>
<sequence>MRRALPALVLIALVVAIWWASVALSGSVIFPDPARVVAGMWKLALDGSLWRHITASLLRVATGFLLAAVIALPLGLWMGRVPAVWRALNPLFQILRPISPIAWIPLTILWFGVGDASPVFLIFLASVFPMIVQTSAGVQAIERRYLDAAANFGVPRSVLLRQVIVPAVLPEVVVGMRIGLGIAWLVVVAAEMIAPRSGLGYLIIDARNAGNRYDLVVAGMIVIGLIGLLLDWLMRQLERLPAVRWRYVR</sequence>
<organism evidence="9 10">
    <name type="scientific">Massilia terrae</name>
    <dbReference type="NCBI Taxonomy" id="1811224"/>
    <lineage>
        <taxon>Bacteria</taxon>
        <taxon>Pseudomonadati</taxon>
        <taxon>Pseudomonadota</taxon>
        <taxon>Betaproteobacteria</taxon>
        <taxon>Burkholderiales</taxon>
        <taxon>Oxalobacteraceae</taxon>
        <taxon>Telluria group</taxon>
        <taxon>Massilia</taxon>
    </lineage>
</organism>
<feature type="transmembrane region" description="Helical" evidence="7">
    <location>
        <begin position="215"/>
        <end position="234"/>
    </location>
</feature>
<feature type="transmembrane region" description="Helical" evidence="7">
    <location>
        <begin position="49"/>
        <end position="74"/>
    </location>
</feature>
<feature type="transmembrane region" description="Helical" evidence="7">
    <location>
        <begin position="94"/>
        <end position="113"/>
    </location>
</feature>
<evidence type="ECO:0000313" key="9">
    <source>
        <dbReference type="EMBL" id="MCS0658418.1"/>
    </source>
</evidence>
<accession>A0ABT2CZB2</accession>
<proteinExistence type="inferred from homology"/>
<keyword evidence="5 7" id="KW-1133">Transmembrane helix</keyword>
<keyword evidence="10" id="KW-1185">Reference proteome</keyword>
<dbReference type="PROSITE" id="PS50928">
    <property type="entry name" value="ABC_TM1"/>
    <property type="match status" value="1"/>
</dbReference>
<keyword evidence="3" id="KW-1003">Cell membrane</keyword>
<feature type="transmembrane region" description="Helical" evidence="7">
    <location>
        <begin position="119"/>
        <end position="138"/>
    </location>
</feature>
<feature type="transmembrane region" description="Helical" evidence="7">
    <location>
        <begin position="182"/>
        <end position="203"/>
    </location>
</feature>
<keyword evidence="4 7" id="KW-0812">Transmembrane</keyword>
<gene>
    <name evidence="9" type="ORF">NX778_10115</name>
</gene>
<evidence type="ECO:0000256" key="2">
    <source>
        <dbReference type="ARBA" id="ARBA00022448"/>
    </source>
</evidence>
<name>A0ABT2CZB2_9BURK</name>
<dbReference type="Gene3D" id="1.10.3720.10">
    <property type="entry name" value="MetI-like"/>
    <property type="match status" value="1"/>
</dbReference>
<dbReference type="InterPro" id="IPR035906">
    <property type="entry name" value="MetI-like_sf"/>
</dbReference>
<keyword evidence="2 7" id="KW-0813">Transport</keyword>